<dbReference type="RefSeq" id="WP_089667237.1">
    <property type="nucleotide sequence ID" value="NZ_FOJA01000001.1"/>
</dbReference>
<proteinExistence type="predicted"/>
<sequence length="118" mass="12752">MAPEDEPEADSTDSDDSRSQGIELGALDDDLEAHDYPASASALVDEYGDREIELPGGSQRVGEVLGLYEEDDQEFDDAEAVRTAIHNLVGTEAVGRDNYSDRGGSTPDESTDDEHESF</sequence>
<evidence type="ECO:0000313" key="2">
    <source>
        <dbReference type="EMBL" id="SEV88824.1"/>
    </source>
</evidence>
<dbReference type="InterPro" id="IPR043899">
    <property type="entry name" value="DUF5789"/>
</dbReference>
<organism evidence="2 3">
    <name type="scientific">Halobacterium jilantaiense</name>
    <dbReference type="NCBI Taxonomy" id="355548"/>
    <lineage>
        <taxon>Archaea</taxon>
        <taxon>Methanobacteriati</taxon>
        <taxon>Methanobacteriota</taxon>
        <taxon>Stenosarchaea group</taxon>
        <taxon>Halobacteria</taxon>
        <taxon>Halobacteriales</taxon>
        <taxon>Halobacteriaceae</taxon>
        <taxon>Halobacterium</taxon>
    </lineage>
</organism>
<feature type="region of interest" description="Disordered" evidence="1">
    <location>
        <begin position="91"/>
        <end position="118"/>
    </location>
</feature>
<evidence type="ECO:0000256" key="1">
    <source>
        <dbReference type="SAM" id="MobiDB-lite"/>
    </source>
</evidence>
<keyword evidence="3" id="KW-1185">Reference proteome</keyword>
<name>A0A1I0ML66_9EURY</name>
<dbReference type="Pfam" id="PF19102">
    <property type="entry name" value="DUF5789"/>
    <property type="match status" value="1"/>
</dbReference>
<feature type="compositionally biased region" description="Acidic residues" evidence="1">
    <location>
        <begin position="1"/>
        <end position="14"/>
    </location>
</feature>
<dbReference type="AlphaFoldDB" id="A0A1I0ML66"/>
<accession>A0A1I0ML66</accession>
<protein>
    <recommendedName>
        <fullName evidence="4">DUF2795 domain-containing protein</fullName>
    </recommendedName>
</protein>
<gene>
    <name evidence="2" type="ORF">SAMN04487945_0148</name>
</gene>
<evidence type="ECO:0008006" key="4">
    <source>
        <dbReference type="Google" id="ProtNLM"/>
    </source>
</evidence>
<feature type="compositionally biased region" description="Acidic residues" evidence="1">
    <location>
        <begin position="109"/>
        <end position="118"/>
    </location>
</feature>
<reference evidence="2 3" key="1">
    <citation type="submission" date="2016-10" db="EMBL/GenBank/DDBJ databases">
        <authorList>
            <person name="de Groot N.N."/>
        </authorList>
    </citation>
    <scope>NUCLEOTIDE SEQUENCE [LARGE SCALE GENOMIC DNA]</scope>
    <source>
        <strain evidence="2 3">CGMCC 1.5337</strain>
    </source>
</reference>
<feature type="region of interest" description="Disordered" evidence="1">
    <location>
        <begin position="1"/>
        <end position="33"/>
    </location>
</feature>
<dbReference type="Proteomes" id="UP000198518">
    <property type="component" value="Unassembled WGS sequence"/>
</dbReference>
<dbReference type="EMBL" id="FOJA01000001">
    <property type="protein sequence ID" value="SEV88824.1"/>
    <property type="molecule type" value="Genomic_DNA"/>
</dbReference>
<dbReference type="OrthoDB" id="317850at2157"/>
<evidence type="ECO:0000313" key="3">
    <source>
        <dbReference type="Proteomes" id="UP000198518"/>
    </source>
</evidence>